<dbReference type="InterPro" id="IPR000182">
    <property type="entry name" value="GNAT_dom"/>
</dbReference>
<dbReference type="InterPro" id="IPR016181">
    <property type="entry name" value="Acyl_CoA_acyltransferase"/>
</dbReference>
<dbReference type="Pfam" id="PF13302">
    <property type="entry name" value="Acetyltransf_3"/>
    <property type="match status" value="1"/>
</dbReference>
<dbReference type="SUPFAM" id="SSF55729">
    <property type="entry name" value="Acyl-CoA N-acyltransferases (Nat)"/>
    <property type="match status" value="1"/>
</dbReference>
<dbReference type="InterPro" id="IPR051531">
    <property type="entry name" value="N-acetyltransferase"/>
</dbReference>
<dbReference type="EMBL" id="JADCTT010000003">
    <property type="protein sequence ID" value="KAF9755785.1"/>
    <property type="molecule type" value="Genomic_DNA"/>
</dbReference>
<reference evidence="2" key="1">
    <citation type="submission" date="2015-01" db="EMBL/GenBank/DDBJ databases">
        <authorList>
            <person name="Durling Mikael"/>
        </authorList>
    </citation>
    <scope>NUCLEOTIDE SEQUENCE</scope>
</reference>
<protein>
    <recommendedName>
        <fullName evidence="1">N-acetyltransferase domain-containing protein</fullName>
    </recommendedName>
</protein>
<feature type="domain" description="N-acetyltransferase" evidence="1">
    <location>
        <begin position="25"/>
        <end position="194"/>
    </location>
</feature>
<evidence type="ECO:0000313" key="3">
    <source>
        <dbReference type="EMBL" id="KAF9755785.1"/>
    </source>
</evidence>
<dbReference type="Gene3D" id="3.40.630.30">
    <property type="match status" value="1"/>
</dbReference>
<sequence>MAGIIVETPRLQLMQLTSNAEGSVHLDLFHNVWRDKQATQWSLHGPCENKTASQAWMAGVIPSTTANRSDERVCYAVLPRKHSPRPEVSGHGVADDGSESIGILTLLPTEPIKEELLGGSVANEASRAIGLDLGYLFLPSAWGQGFATESIRAFLEHYLSEKRKSDPKIRIQIQANVHPDNFGSLNVLHKLGFHIFERVVGEEVVFIGGASRNKSVVKLWKVL</sequence>
<dbReference type="EMBL" id="CDPU01000049">
    <property type="protein sequence ID" value="CEO55129.1"/>
    <property type="molecule type" value="Genomic_DNA"/>
</dbReference>
<gene>
    <name evidence="2" type="ORF">BN869_000011187_1</name>
    <name evidence="3" type="ORF">IM811_011226</name>
</gene>
<dbReference type="Proteomes" id="UP000616885">
    <property type="component" value="Unassembled WGS sequence"/>
</dbReference>
<proteinExistence type="predicted"/>
<name>A0A0B7KDG3_BIOOC</name>
<dbReference type="PANTHER" id="PTHR43792:SF1">
    <property type="entry name" value="N-ACETYLTRANSFERASE DOMAIN-CONTAINING PROTEIN"/>
    <property type="match status" value="1"/>
</dbReference>
<evidence type="ECO:0000259" key="1">
    <source>
        <dbReference type="Pfam" id="PF13302"/>
    </source>
</evidence>
<dbReference type="GO" id="GO:0016747">
    <property type="term" value="F:acyltransferase activity, transferring groups other than amino-acyl groups"/>
    <property type="evidence" value="ECO:0007669"/>
    <property type="project" value="InterPro"/>
</dbReference>
<evidence type="ECO:0000313" key="2">
    <source>
        <dbReference type="EMBL" id="CEO55129.1"/>
    </source>
</evidence>
<accession>A0A0B7KDG3</accession>
<dbReference type="AlphaFoldDB" id="A0A0B7KDG3"/>
<organism evidence="2">
    <name type="scientific">Bionectria ochroleuca</name>
    <name type="common">Gliocladium roseum</name>
    <dbReference type="NCBI Taxonomy" id="29856"/>
    <lineage>
        <taxon>Eukaryota</taxon>
        <taxon>Fungi</taxon>
        <taxon>Dikarya</taxon>
        <taxon>Ascomycota</taxon>
        <taxon>Pezizomycotina</taxon>
        <taxon>Sordariomycetes</taxon>
        <taxon>Hypocreomycetidae</taxon>
        <taxon>Hypocreales</taxon>
        <taxon>Bionectriaceae</taxon>
        <taxon>Clonostachys</taxon>
    </lineage>
</organism>
<dbReference type="PANTHER" id="PTHR43792">
    <property type="entry name" value="GNAT FAMILY, PUTATIVE (AFU_ORTHOLOGUE AFUA_3G00765)-RELATED-RELATED"/>
    <property type="match status" value="1"/>
</dbReference>
<reference evidence="3" key="2">
    <citation type="submission" date="2020-10" db="EMBL/GenBank/DDBJ databases">
        <title>High-Quality Genome Resource of Clonostachys rosea strain S41 by Oxford Nanopore Long-Read Sequencing.</title>
        <authorList>
            <person name="Wang H."/>
        </authorList>
    </citation>
    <scope>NUCLEOTIDE SEQUENCE</scope>
    <source>
        <strain evidence="3">S41</strain>
    </source>
</reference>